<dbReference type="STRING" id="4955.A0A1G4M713"/>
<evidence type="ECO:0000256" key="1">
    <source>
        <dbReference type="ARBA" id="ARBA00022884"/>
    </source>
</evidence>
<dbReference type="GO" id="GO:0008143">
    <property type="term" value="F:poly(A) binding"/>
    <property type="evidence" value="ECO:0007669"/>
    <property type="project" value="TreeGrafter"/>
</dbReference>
<dbReference type="GO" id="GO:0005737">
    <property type="term" value="C:cytoplasm"/>
    <property type="evidence" value="ECO:0007669"/>
    <property type="project" value="TreeGrafter"/>
</dbReference>
<reference evidence="5 6" key="1">
    <citation type="submission" date="2016-03" db="EMBL/GenBank/DDBJ databases">
        <authorList>
            <person name="Devillers H."/>
        </authorList>
    </citation>
    <scope>NUCLEOTIDE SEQUENCE [LARGE SCALE GENOMIC DNA]</scope>
    <source>
        <strain evidence="5">CBS 6772</strain>
    </source>
</reference>
<dbReference type="Gene3D" id="3.30.70.330">
    <property type="match status" value="1"/>
</dbReference>
<dbReference type="Pfam" id="PF00076">
    <property type="entry name" value="RRM_1"/>
    <property type="match status" value="1"/>
</dbReference>
<dbReference type="PROSITE" id="PS50102">
    <property type="entry name" value="RRM"/>
    <property type="match status" value="1"/>
</dbReference>
<dbReference type="EMBL" id="LT598487">
    <property type="protein sequence ID" value="SCV99564.1"/>
    <property type="molecule type" value="Genomic_DNA"/>
</dbReference>
<dbReference type="PANTHER" id="PTHR23236">
    <property type="entry name" value="EUKARYOTIC TRANSLATION INITIATION FACTOR 4B/4H"/>
    <property type="match status" value="1"/>
</dbReference>
<dbReference type="AlphaFoldDB" id="A0A1G4M713"/>
<dbReference type="InterPro" id="IPR012677">
    <property type="entry name" value="Nucleotide-bd_a/b_plait_sf"/>
</dbReference>
<accession>A0A1G4M713</accession>
<evidence type="ECO:0000313" key="5">
    <source>
        <dbReference type="EMBL" id="SCV99564.1"/>
    </source>
</evidence>
<feature type="domain" description="RRM" evidence="4">
    <location>
        <begin position="64"/>
        <end position="142"/>
    </location>
</feature>
<feature type="region of interest" description="Disordered" evidence="3">
    <location>
        <begin position="1"/>
        <end position="22"/>
    </location>
</feature>
<keyword evidence="1 2" id="KW-0694">RNA-binding</keyword>
<feature type="compositionally biased region" description="Basic residues" evidence="3">
    <location>
        <begin position="176"/>
        <end position="192"/>
    </location>
</feature>
<name>A0A1G4M713_LACFM</name>
<sequence length="203" mass="23303">MLPTKCNNDLRGHDQNEAHDRSKFIEKEAEKLRRIQESIVVDNETRDITDAGIVVENQKDVDARSVYVGNVDYSAAAEELQELFREKVSSVNRVTIPLNRYSGHPKGYAYVEFAQPMDVARAIEFHGTKFKGRILTVIPKRTNNSGCYNNRHSFRLQKGFHRSSAIRGRGITRGTRGYRGRGRSNNRGHLISHNRFEPYLSRQ</sequence>
<dbReference type="InterPro" id="IPR035979">
    <property type="entry name" value="RBD_domain_sf"/>
</dbReference>
<dbReference type="Proteomes" id="UP000190831">
    <property type="component" value="Chromosome A"/>
</dbReference>
<dbReference type="SMART" id="SM00360">
    <property type="entry name" value="RRM"/>
    <property type="match status" value="1"/>
</dbReference>
<dbReference type="PANTHER" id="PTHR23236:SF12">
    <property type="entry name" value="EUKARYOTIC INITIATION FACTOR 4B-RELATED"/>
    <property type="match status" value="1"/>
</dbReference>
<feature type="compositionally biased region" description="Basic and acidic residues" evidence="3">
    <location>
        <begin position="8"/>
        <end position="22"/>
    </location>
</feature>
<gene>
    <name evidence="5" type="ORF">LAFE_0A05952G</name>
</gene>
<keyword evidence="6" id="KW-1185">Reference proteome</keyword>
<organism evidence="5 6">
    <name type="scientific">Lachancea fermentati</name>
    <name type="common">Zygosaccharomyces fermentati</name>
    <dbReference type="NCBI Taxonomy" id="4955"/>
    <lineage>
        <taxon>Eukaryota</taxon>
        <taxon>Fungi</taxon>
        <taxon>Dikarya</taxon>
        <taxon>Ascomycota</taxon>
        <taxon>Saccharomycotina</taxon>
        <taxon>Saccharomycetes</taxon>
        <taxon>Saccharomycetales</taxon>
        <taxon>Saccharomycetaceae</taxon>
        <taxon>Lachancea</taxon>
    </lineage>
</organism>
<dbReference type="SUPFAM" id="SSF54928">
    <property type="entry name" value="RNA-binding domain, RBD"/>
    <property type="match status" value="1"/>
</dbReference>
<evidence type="ECO:0000313" key="6">
    <source>
        <dbReference type="Proteomes" id="UP000190831"/>
    </source>
</evidence>
<dbReference type="OrthoDB" id="4726at2759"/>
<protein>
    <submittedName>
        <fullName evidence="5">LAFE_0A05952g1_1</fullName>
    </submittedName>
</protein>
<dbReference type="OMA" id="MNETIFR"/>
<evidence type="ECO:0000256" key="3">
    <source>
        <dbReference type="SAM" id="MobiDB-lite"/>
    </source>
</evidence>
<dbReference type="InterPro" id="IPR000504">
    <property type="entry name" value="RRM_dom"/>
</dbReference>
<evidence type="ECO:0000259" key="4">
    <source>
        <dbReference type="PROSITE" id="PS50102"/>
    </source>
</evidence>
<feature type="region of interest" description="Disordered" evidence="3">
    <location>
        <begin position="167"/>
        <end position="203"/>
    </location>
</feature>
<proteinExistence type="predicted"/>
<evidence type="ECO:0000256" key="2">
    <source>
        <dbReference type="PROSITE-ProRule" id="PRU00176"/>
    </source>
</evidence>